<reference evidence="4 5" key="1">
    <citation type="submission" date="2014-09" db="EMBL/GenBank/DDBJ databases">
        <authorList>
            <person name="Martin A.A."/>
        </authorList>
    </citation>
    <scope>NUCLEOTIDE SEQUENCE</scope>
    <source>
        <strain evidence="5">ED321</strain>
        <strain evidence="4">ED321 Heterogonic</strain>
    </source>
</reference>
<dbReference type="GO" id="GO:0005634">
    <property type="term" value="C:nucleus"/>
    <property type="evidence" value="ECO:0007669"/>
    <property type="project" value="TreeGrafter"/>
</dbReference>
<dbReference type="STRING" id="34506.A0A090L4K7"/>
<dbReference type="Pfam" id="PF22675">
    <property type="entry name" value="KH-I_KHDC4-BBP"/>
    <property type="match status" value="1"/>
</dbReference>
<keyword evidence="5" id="KW-1185">Reference proteome</keyword>
<dbReference type="PANTHER" id="PTHR11208:SF125">
    <property type="entry name" value="KH DOMAIN-CONTAINING RNA-BINDING PROTEIN QKI"/>
    <property type="match status" value="1"/>
</dbReference>
<dbReference type="EMBL" id="LN609528">
    <property type="protein sequence ID" value="CEF64696.1"/>
    <property type="molecule type" value="Genomic_DNA"/>
</dbReference>
<keyword evidence="1" id="KW-0217">Developmental protein</keyword>
<dbReference type="SUPFAM" id="SSF54791">
    <property type="entry name" value="Eukaryotic type KH-domain (KH-domain type I)"/>
    <property type="match status" value="1"/>
</dbReference>
<dbReference type="PANTHER" id="PTHR11208">
    <property type="entry name" value="RNA-BINDING PROTEIN RELATED"/>
    <property type="match status" value="1"/>
</dbReference>
<dbReference type="InterPro" id="IPR036612">
    <property type="entry name" value="KH_dom_type_1_sf"/>
</dbReference>
<organism evidence="4">
    <name type="scientific">Strongyloides ratti</name>
    <name type="common">Parasitic roundworm</name>
    <dbReference type="NCBI Taxonomy" id="34506"/>
    <lineage>
        <taxon>Eukaryota</taxon>
        <taxon>Metazoa</taxon>
        <taxon>Ecdysozoa</taxon>
        <taxon>Nematoda</taxon>
        <taxon>Chromadorea</taxon>
        <taxon>Rhabditida</taxon>
        <taxon>Tylenchina</taxon>
        <taxon>Panagrolaimomorpha</taxon>
        <taxon>Strongyloidoidea</taxon>
        <taxon>Strongyloididae</taxon>
        <taxon>Strongyloides</taxon>
    </lineage>
</organism>
<dbReference type="AlphaFoldDB" id="A0A090L4K7"/>
<sequence>MEVPHQFELTDRKFEKYRKDHYSSLSTSNKEITLCNTSELEILKDNIGLNNVTMDYLIALLTEKKKLVILPKLFPNISRLLDEEIGRVRSVAIVQEKIFVPVKEYPEYNFVGRILGPRGMTAKQLEHETNCKILVRGKGSIKDKKKEEANYGKPNWEHLEEELHVLIQCEDTPNRAKIKIKNAIKQIEKLLIPAPEGSDELKRKQLMELAIINGTYRPSLSYKLSVSNSNNLSPFIINPQICSNSSKTMSFPIYPDSPLFSTPPITSPLITPSLTDKCGTPTLQKQFDFNLSTFEGRLNQFDSLRISNTKLLGGISYTPNVFNSSTNNEILSYFQAGKTKKQACNTLI</sequence>
<dbReference type="GO" id="GO:0003729">
    <property type="term" value="F:mRNA binding"/>
    <property type="evidence" value="ECO:0007669"/>
    <property type="project" value="TreeGrafter"/>
</dbReference>
<dbReference type="Pfam" id="PF16544">
    <property type="entry name" value="STAR_dimer"/>
    <property type="match status" value="1"/>
</dbReference>
<dbReference type="Proteomes" id="UP000035682">
    <property type="component" value="Unplaced"/>
</dbReference>
<protein>
    <submittedName>
        <fullName evidence="4">Protein quaking</fullName>
    </submittedName>
</protein>
<evidence type="ECO:0000313" key="6">
    <source>
        <dbReference type="WBParaSite" id="SRAE_1000294900.1"/>
    </source>
</evidence>
<accession>A0A090L4K7</accession>
<dbReference type="RefSeq" id="XP_024503897.1">
    <property type="nucleotide sequence ID" value="XM_024650084.1"/>
</dbReference>
<evidence type="ECO:0000313" key="4">
    <source>
        <dbReference type="EMBL" id="CEF64696.1"/>
    </source>
</evidence>
<proteinExistence type="predicted"/>
<name>A0A090L4K7_STRRB</name>
<dbReference type="WBParaSite" id="SRAE_1000294900.1">
    <property type="protein sequence ID" value="SRAE_1000294900.1"/>
    <property type="gene ID" value="WBGene00259566"/>
</dbReference>
<evidence type="ECO:0000259" key="3">
    <source>
        <dbReference type="SMART" id="SM00322"/>
    </source>
</evidence>
<gene>
    <name evidence="4 6 7" type="ORF">SRAE_1000294900</name>
</gene>
<dbReference type="FunFam" id="3.30.1370.10:FF:000028">
    <property type="entry name" value="protein quaking isoform X2"/>
    <property type="match status" value="1"/>
</dbReference>
<dbReference type="SMART" id="SM00322">
    <property type="entry name" value="KH"/>
    <property type="match status" value="1"/>
</dbReference>
<dbReference type="InterPro" id="IPR032377">
    <property type="entry name" value="STAR_dimer"/>
</dbReference>
<evidence type="ECO:0000313" key="7">
    <source>
        <dbReference type="WormBase" id="SRAE_1000294900"/>
    </source>
</evidence>
<dbReference type="InterPro" id="IPR004087">
    <property type="entry name" value="KH_dom"/>
</dbReference>
<dbReference type="InterPro" id="IPR055256">
    <property type="entry name" value="KH_1_KHDC4/BBP-like"/>
</dbReference>
<dbReference type="GeneID" id="36377061"/>
<reference evidence="6" key="2">
    <citation type="submission" date="2020-12" db="UniProtKB">
        <authorList>
            <consortium name="WormBaseParasite"/>
        </authorList>
    </citation>
    <scope>IDENTIFICATION</scope>
</reference>
<dbReference type="WormBase" id="SRAE_1000294900">
    <property type="protein sequence ID" value="SRP01995"/>
    <property type="gene ID" value="WBGene00259566"/>
</dbReference>
<evidence type="ECO:0000313" key="5">
    <source>
        <dbReference type="Proteomes" id="UP000035682"/>
    </source>
</evidence>
<evidence type="ECO:0000256" key="1">
    <source>
        <dbReference type="ARBA" id="ARBA00022473"/>
    </source>
</evidence>
<dbReference type="CDD" id="cd22383">
    <property type="entry name" value="KH-I_Hqk_like"/>
    <property type="match status" value="1"/>
</dbReference>
<dbReference type="OrthoDB" id="6777263at2759"/>
<evidence type="ECO:0000256" key="2">
    <source>
        <dbReference type="ARBA" id="ARBA00022884"/>
    </source>
</evidence>
<dbReference type="InterPro" id="IPR045071">
    <property type="entry name" value="BBP-like"/>
</dbReference>
<dbReference type="Gene3D" id="1.20.5.4010">
    <property type="match status" value="1"/>
</dbReference>
<feature type="domain" description="K Homology" evidence="3">
    <location>
        <begin position="92"/>
        <end position="192"/>
    </location>
</feature>
<dbReference type="Gene3D" id="3.30.1370.10">
    <property type="entry name" value="K Homology domain, type 1"/>
    <property type="match status" value="1"/>
</dbReference>
<keyword evidence="2" id="KW-0694">RNA-binding</keyword>
<dbReference type="GO" id="GO:0048024">
    <property type="term" value="P:regulation of mRNA splicing, via spliceosome"/>
    <property type="evidence" value="ECO:0007669"/>
    <property type="project" value="TreeGrafter"/>
</dbReference>
<dbReference type="CTD" id="36377061"/>